<sequence length="118" mass="13371">MGQQSKVDFSLSKKLEAFRRWAKLKQYQIEVTYAVNTYTPLEKVFFYSIVLFLFTISSAAFTLYLGLPILSLLWRAWYLLSHDVPQVASHIRASNKMMIDVSAGPASSSPLESSPMSL</sequence>
<keyword evidence="3" id="KW-0256">Endoplasmic reticulum</keyword>
<proteinExistence type="predicted"/>
<dbReference type="Proteomes" id="UP001390339">
    <property type="component" value="Unassembled WGS sequence"/>
</dbReference>
<dbReference type="Pfam" id="PF11779">
    <property type="entry name" value="SPT_ssu-like"/>
    <property type="match status" value="1"/>
</dbReference>
<keyword evidence="4 6" id="KW-1133">Transmembrane helix</keyword>
<evidence type="ECO:0000313" key="8">
    <source>
        <dbReference type="Proteomes" id="UP001390339"/>
    </source>
</evidence>
<evidence type="ECO:0000256" key="4">
    <source>
        <dbReference type="ARBA" id="ARBA00022989"/>
    </source>
</evidence>
<evidence type="ECO:0000256" key="6">
    <source>
        <dbReference type="SAM" id="Phobius"/>
    </source>
</evidence>
<keyword evidence="8" id="KW-1185">Reference proteome</keyword>
<organism evidence="7 8">
    <name type="scientific">Apiospora arundinis</name>
    <dbReference type="NCBI Taxonomy" id="335852"/>
    <lineage>
        <taxon>Eukaryota</taxon>
        <taxon>Fungi</taxon>
        <taxon>Dikarya</taxon>
        <taxon>Ascomycota</taxon>
        <taxon>Pezizomycotina</taxon>
        <taxon>Sordariomycetes</taxon>
        <taxon>Xylariomycetidae</taxon>
        <taxon>Amphisphaeriales</taxon>
        <taxon>Apiosporaceae</taxon>
        <taxon>Apiospora</taxon>
    </lineage>
</organism>
<gene>
    <name evidence="7" type="ORF">PGQ11_002495</name>
</gene>
<feature type="transmembrane region" description="Helical" evidence="6">
    <location>
        <begin position="44"/>
        <end position="67"/>
    </location>
</feature>
<dbReference type="InterPro" id="IPR024512">
    <property type="entry name" value="Ser_palmitoyltrfase_ssu-like"/>
</dbReference>
<name>A0ABR2JIA1_9PEZI</name>
<evidence type="ECO:0000313" key="7">
    <source>
        <dbReference type="EMBL" id="KAK8877549.1"/>
    </source>
</evidence>
<protein>
    <submittedName>
        <fullName evidence="7">Uncharacterized protein</fullName>
    </submittedName>
</protein>
<comment type="subcellular location">
    <subcellularLocation>
        <location evidence="1">Endoplasmic reticulum membrane</location>
        <topology evidence="1">Multi-pass membrane protein</topology>
    </subcellularLocation>
</comment>
<evidence type="ECO:0000256" key="5">
    <source>
        <dbReference type="ARBA" id="ARBA00023136"/>
    </source>
</evidence>
<dbReference type="EMBL" id="JAPCWZ010000002">
    <property type="protein sequence ID" value="KAK8877549.1"/>
    <property type="molecule type" value="Genomic_DNA"/>
</dbReference>
<evidence type="ECO:0000256" key="3">
    <source>
        <dbReference type="ARBA" id="ARBA00022824"/>
    </source>
</evidence>
<keyword evidence="5 6" id="KW-0472">Membrane</keyword>
<evidence type="ECO:0000256" key="1">
    <source>
        <dbReference type="ARBA" id="ARBA00004477"/>
    </source>
</evidence>
<accession>A0ABR2JIA1</accession>
<keyword evidence="2 6" id="KW-0812">Transmembrane</keyword>
<reference evidence="7 8" key="1">
    <citation type="journal article" date="2024" name="IMA Fungus">
        <title>Apiospora arundinis, a panoply of carbohydrate-active enzymes and secondary metabolites.</title>
        <authorList>
            <person name="Sorensen T."/>
            <person name="Petersen C."/>
            <person name="Muurmann A.T."/>
            <person name="Christiansen J.V."/>
            <person name="Brundto M.L."/>
            <person name="Overgaard C.K."/>
            <person name="Boysen A.T."/>
            <person name="Wollenberg R.D."/>
            <person name="Larsen T.O."/>
            <person name="Sorensen J.L."/>
            <person name="Nielsen K.L."/>
            <person name="Sondergaard T.E."/>
        </authorList>
    </citation>
    <scope>NUCLEOTIDE SEQUENCE [LARGE SCALE GENOMIC DNA]</scope>
    <source>
        <strain evidence="7 8">AAU 773</strain>
    </source>
</reference>
<evidence type="ECO:0000256" key="2">
    <source>
        <dbReference type="ARBA" id="ARBA00022692"/>
    </source>
</evidence>
<comment type="caution">
    <text evidence="7">The sequence shown here is derived from an EMBL/GenBank/DDBJ whole genome shotgun (WGS) entry which is preliminary data.</text>
</comment>